<name>A0A8J5JTE8_HOMAM</name>
<dbReference type="InterPro" id="IPR013083">
    <property type="entry name" value="Znf_RING/FYVE/PHD"/>
</dbReference>
<evidence type="ECO:0000313" key="6">
    <source>
        <dbReference type="EMBL" id="KAG7163997.1"/>
    </source>
</evidence>
<feature type="domain" description="RING-type" evidence="5">
    <location>
        <begin position="11"/>
        <end position="54"/>
    </location>
</feature>
<sequence>MEIGTKTPWECQLCFESYDETDRRPRALPCGHPFCSPCITNMIKNDQLTCPYCRATHRATSYTDFPISYGMEEFIRSLKSPSIATKPVQDPSGVIGKNLQALMLEQENYMKKSRELICQNLLKQMDLYDAELVNSQKDHEQLVTRLNSLVEQNKFATQLLQRQRNIIQIKKTAFENLKKKQSTIQTCMSSASTTQEALSAVEDQLGCSTEMKNWIRNCQEDFPDVEAIHISMKVREVTRMTLDNVIIKDNSMVAIPTHLITLIRTQEKSSTIMDRVKLITFSVSVVNVVGV</sequence>
<reference evidence="6" key="1">
    <citation type="journal article" date="2021" name="Sci. Adv.">
        <title>The American lobster genome reveals insights on longevity, neural, and immune adaptations.</title>
        <authorList>
            <person name="Polinski J.M."/>
            <person name="Zimin A.V."/>
            <person name="Clark K.F."/>
            <person name="Kohn A.B."/>
            <person name="Sadowski N."/>
            <person name="Timp W."/>
            <person name="Ptitsyn A."/>
            <person name="Khanna P."/>
            <person name="Romanova D.Y."/>
            <person name="Williams P."/>
            <person name="Greenwood S.J."/>
            <person name="Moroz L.L."/>
            <person name="Walt D.R."/>
            <person name="Bodnar A.G."/>
        </authorList>
    </citation>
    <scope>NUCLEOTIDE SEQUENCE</scope>
    <source>
        <strain evidence="6">GMGI-L3</strain>
    </source>
</reference>
<dbReference type="PROSITE" id="PS00518">
    <property type="entry name" value="ZF_RING_1"/>
    <property type="match status" value="1"/>
</dbReference>
<dbReference type="SUPFAM" id="SSF57850">
    <property type="entry name" value="RING/U-box"/>
    <property type="match status" value="1"/>
</dbReference>
<evidence type="ECO:0000256" key="3">
    <source>
        <dbReference type="ARBA" id="ARBA00022833"/>
    </source>
</evidence>
<dbReference type="PANTHER" id="PTHR47156">
    <property type="entry name" value="PROTEIN CBG20824"/>
    <property type="match status" value="1"/>
</dbReference>
<dbReference type="InterPro" id="IPR001841">
    <property type="entry name" value="Znf_RING"/>
</dbReference>
<dbReference type="InterPro" id="IPR018957">
    <property type="entry name" value="Znf_C3HC4_RING-type"/>
</dbReference>
<dbReference type="Pfam" id="PF00097">
    <property type="entry name" value="zf-C3HC4"/>
    <property type="match status" value="1"/>
</dbReference>
<protein>
    <submittedName>
        <fullName evidence="6">E3 ubiquitin-protein ligase NHLRC1-like 1</fullName>
    </submittedName>
</protein>
<dbReference type="Proteomes" id="UP000747542">
    <property type="component" value="Unassembled WGS sequence"/>
</dbReference>
<dbReference type="PROSITE" id="PS50089">
    <property type="entry name" value="ZF_RING_2"/>
    <property type="match status" value="1"/>
</dbReference>
<comment type="caution">
    <text evidence="6">The sequence shown here is derived from an EMBL/GenBank/DDBJ whole genome shotgun (WGS) entry which is preliminary data.</text>
</comment>
<accession>A0A8J5JTE8</accession>
<dbReference type="Gene3D" id="3.30.40.10">
    <property type="entry name" value="Zinc/RING finger domain, C3HC4 (zinc finger)"/>
    <property type="match status" value="1"/>
</dbReference>
<keyword evidence="3" id="KW-0862">Zinc</keyword>
<dbReference type="InterPro" id="IPR017907">
    <property type="entry name" value="Znf_RING_CS"/>
</dbReference>
<gene>
    <name evidence="6" type="primary">Nhlrc1-L1</name>
    <name evidence="6" type="ORF">Hamer_G014456</name>
</gene>
<evidence type="ECO:0000259" key="5">
    <source>
        <dbReference type="PROSITE" id="PS50089"/>
    </source>
</evidence>
<evidence type="ECO:0000256" key="1">
    <source>
        <dbReference type="ARBA" id="ARBA00022723"/>
    </source>
</evidence>
<evidence type="ECO:0000256" key="4">
    <source>
        <dbReference type="PROSITE-ProRule" id="PRU00175"/>
    </source>
</evidence>
<dbReference type="SMART" id="SM00184">
    <property type="entry name" value="RING"/>
    <property type="match status" value="1"/>
</dbReference>
<evidence type="ECO:0000313" key="7">
    <source>
        <dbReference type="Proteomes" id="UP000747542"/>
    </source>
</evidence>
<dbReference type="AlphaFoldDB" id="A0A8J5JTE8"/>
<evidence type="ECO:0000256" key="2">
    <source>
        <dbReference type="ARBA" id="ARBA00022771"/>
    </source>
</evidence>
<dbReference type="GO" id="GO:0008270">
    <property type="term" value="F:zinc ion binding"/>
    <property type="evidence" value="ECO:0007669"/>
    <property type="project" value="UniProtKB-KW"/>
</dbReference>
<dbReference type="PANTHER" id="PTHR47156:SF10">
    <property type="entry name" value="E3 UBIQUITIN-PROTEIN LIGASE TRIM-21-RELATED"/>
    <property type="match status" value="1"/>
</dbReference>
<organism evidence="6 7">
    <name type="scientific">Homarus americanus</name>
    <name type="common">American lobster</name>
    <dbReference type="NCBI Taxonomy" id="6706"/>
    <lineage>
        <taxon>Eukaryota</taxon>
        <taxon>Metazoa</taxon>
        <taxon>Ecdysozoa</taxon>
        <taxon>Arthropoda</taxon>
        <taxon>Crustacea</taxon>
        <taxon>Multicrustacea</taxon>
        <taxon>Malacostraca</taxon>
        <taxon>Eumalacostraca</taxon>
        <taxon>Eucarida</taxon>
        <taxon>Decapoda</taxon>
        <taxon>Pleocyemata</taxon>
        <taxon>Astacidea</taxon>
        <taxon>Nephropoidea</taxon>
        <taxon>Nephropidae</taxon>
        <taxon>Homarus</taxon>
    </lineage>
</organism>
<dbReference type="InterPro" id="IPR052667">
    <property type="entry name" value="E3_ubiquitin-ligase_RING"/>
</dbReference>
<keyword evidence="7" id="KW-1185">Reference proteome</keyword>
<keyword evidence="1" id="KW-0479">Metal-binding</keyword>
<keyword evidence="2 4" id="KW-0863">Zinc-finger</keyword>
<proteinExistence type="predicted"/>
<dbReference type="EMBL" id="JAHLQT010026055">
    <property type="protein sequence ID" value="KAG7163997.1"/>
    <property type="molecule type" value="Genomic_DNA"/>
</dbReference>